<dbReference type="RefSeq" id="WP_346044265.1">
    <property type="nucleotide sequence ID" value="NZ_BAAACP010000007.1"/>
</dbReference>
<feature type="domain" description="Serine aminopeptidase S33" evidence="1">
    <location>
        <begin position="28"/>
        <end position="292"/>
    </location>
</feature>
<dbReference type="Pfam" id="PF12146">
    <property type="entry name" value="Hydrolase_4"/>
    <property type="match status" value="1"/>
</dbReference>
<dbReference type="SUPFAM" id="SSF53474">
    <property type="entry name" value="alpha/beta-Hydrolases"/>
    <property type="match status" value="1"/>
</dbReference>
<dbReference type="EMBL" id="BAAACP010000007">
    <property type="protein sequence ID" value="GAA0863644.1"/>
    <property type="molecule type" value="Genomic_DNA"/>
</dbReference>
<dbReference type="InterPro" id="IPR029058">
    <property type="entry name" value="AB_hydrolase_fold"/>
</dbReference>
<protein>
    <submittedName>
        <fullName evidence="2">Alpha/beta hydrolase</fullName>
    </submittedName>
</protein>
<evidence type="ECO:0000259" key="1">
    <source>
        <dbReference type="Pfam" id="PF12146"/>
    </source>
</evidence>
<accession>A0ABN1M340</accession>
<keyword evidence="2" id="KW-0378">Hydrolase</keyword>
<keyword evidence="3" id="KW-1185">Reference proteome</keyword>
<dbReference type="Proteomes" id="UP001400965">
    <property type="component" value="Unassembled WGS sequence"/>
</dbReference>
<organism evidence="2 3">
    <name type="scientific">Paraclostridium tenue</name>
    <dbReference type="NCBI Taxonomy" id="1737"/>
    <lineage>
        <taxon>Bacteria</taxon>
        <taxon>Bacillati</taxon>
        <taxon>Bacillota</taxon>
        <taxon>Clostridia</taxon>
        <taxon>Peptostreptococcales</taxon>
        <taxon>Peptostreptococcaceae</taxon>
        <taxon>Paraclostridium</taxon>
    </lineage>
</organism>
<gene>
    <name evidence="2" type="ORF">GCM10008917_13960</name>
</gene>
<dbReference type="InterPro" id="IPR051044">
    <property type="entry name" value="MAG_DAG_Lipase"/>
</dbReference>
<dbReference type="Gene3D" id="3.40.50.1820">
    <property type="entry name" value="alpha/beta hydrolase"/>
    <property type="match status" value="1"/>
</dbReference>
<name>A0ABN1M340_9FIRM</name>
<dbReference type="GO" id="GO:0016787">
    <property type="term" value="F:hydrolase activity"/>
    <property type="evidence" value="ECO:0007669"/>
    <property type="project" value="UniProtKB-KW"/>
</dbReference>
<comment type="caution">
    <text evidence="2">The sequence shown here is derived from an EMBL/GenBank/DDBJ whole genome shotgun (WGS) entry which is preliminary data.</text>
</comment>
<dbReference type="InterPro" id="IPR022742">
    <property type="entry name" value="Hydrolase_4"/>
</dbReference>
<sequence length="318" mass="36664">MLKSNFTFKGEEDLDIYVYKYEPKIKENIKGIVQISHGMSEEAKRYERFASFLNENGYIVYINDHRGHGKSVKSIDDMGKLADKDGLNCVVKDLYKLTNIIKKENDNLPIFLFSHSMGSFAAQKYIMNYSREIDGVILSGTNGLHGIEVDIGLMLSKILISIKGRNNKAYLIDKIAFGGFNKKFKPNKTEFDWLSRDENEVNKYIDNKNCGVVFSNGYFYDLFKLFKEIKDINNIDKVDKNLPIYIFAGDKDPVGKFGKGIIKLYENYKIVGIKDIKFKLYSGGRHEMLNEINKEEVMKDTIEWLNYIVSKTMESSEV</sequence>
<dbReference type="PANTHER" id="PTHR11614">
    <property type="entry name" value="PHOSPHOLIPASE-RELATED"/>
    <property type="match status" value="1"/>
</dbReference>
<evidence type="ECO:0000313" key="3">
    <source>
        <dbReference type="Proteomes" id="UP001400965"/>
    </source>
</evidence>
<reference evidence="2 3" key="1">
    <citation type="journal article" date="2019" name="Int. J. Syst. Evol. Microbiol.">
        <title>The Global Catalogue of Microorganisms (GCM) 10K type strain sequencing project: providing services to taxonomists for standard genome sequencing and annotation.</title>
        <authorList>
            <consortium name="The Broad Institute Genomics Platform"/>
            <consortium name="The Broad Institute Genome Sequencing Center for Infectious Disease"/>
            <person name="Wu L."/>
            <person name="Ma J."/>
        </authorList>
    </citation>
    <scope>NUCLEOTIDE SEQUENCE [LARGE SCALE GENOMIC DNA]</scope>
    <source>
        <strain evidence="2 3">JCM 6486</strain>
    </source>
</reference>
<evidence type="ECO:0000313" key="2">
    <source>
        <dbReference type="EMBL" id="GAA0863644.1"/>
    </source>
</evidence>
<proteinExistence type="predicted"/>